<dbReference type="AlphaFoldDB" id="A0A0K2SG82"/>
<organism evidence="2 3">
    <name type="scientific">Limnochorda pilosa</name>
    <dbReference type="NCBI Taxonomy" id="1555112"/>
    <lineage>
        <taxon>Bacteria</taxon>
        <taxon>Bacillati</taxon>
        <taxon>Bacillota</taxon>
        <taxon>Limnochordia</taxon>
        <taxon>Limnochordales</taxon>
        <taxon>Limnochordaceae</taxon>
        <taxon>Limnochorda</taxon>
    </lineage>
</organism>
<dbReference type="PATRIC" id="fig|1555112.3.peg.254"/>
<dbReference type="Proteomes" id="UP000065807">
    <property type="component" value="Chromosome"/>
</dbReference>
<dbReference type="EMBL" id="AP014924">
    <property type="protein sequence ID" value="BAS26100.1"/>
    <property type="molecule type" value="Genomic_DNA"/>
</dbReference>
<feature type="compositionally biased region" description="Pro residues" evidence="1">
    <location>
        <begin position="316"/>
        <end position="326"/>
    </location>
</feature>
<evidence type="ECO:0000256" key="1">
    <source>
        <dbReference type="SAM" id="MobiDB-lite"/>
    </source>
</evidence>
<gene>
    <name evidence="2" type="ORF">LIP_0243</name>
</gene>
<feature type="compositionally biased region" description="Low complexity" evidence="1">
    <location>
        <begin position="301"/>
        <end position="315"/>
    </location>
</feature>
<accession>A0A0K2SG82</accession>
<dbReference type="KEGG" id="lpil:LIP_0243"/>
<dbReference type="RefSeq" id="WP_068133230.1">
    <property type="nucleotide sequence ID" value="NZ_AP014924.1"/>
</dbReference>
<keyword evidence="3" id="KW-1185">Reference proteome</keyword>
<evidence type="ECO:0000313" key="2">
    <source>
        <dbReference type="EMBL" id="BAS26100.1"/>
    </source>
</evidence>
<evidence type="ECO:0000313" key="3">
    <source>
        <dbReference type="Proteomes" id="UP000065807"/>
    </source>
</evidence>
<sequence>MASTAAAGSARRLGLRHAIVVFGILIGVSAPVRADESAVRLTGEAFVVTQREAAAVDVFQLFTLANEGAVPVEAPVLPVAEGAVRLRVDRLGEGGQPTTLVERLGPGEPPRDPEPLAPGEARSYQAVYRLWAGQWPVPLKRSLPYASHGATVFARPGELEVSGLKVARAGRQESQGVELDVYQVEPGEPADRWQVLVRLAEAVRLPVLAGAQARNPLDAFPGGGRWALGLGVALLGGALLLGRRRLLGPVRRGRSRAGTPADPLAPWVDRLASLDLSFQRRELPEEAYRLQREALVAAFRRGQASPGPAGARAPARPSPPPSVDQR</sequence>
<reference evidence="3" key="2">
    <citation type="journal article" date="2016" name="Int. J. Syst. Evol. Microbiol.">
        <title>Complete genome sequence and cell structure of Limnochorda pilosa, a Gram-negative spore-former within the phylum Firmicutes.</title>
        <authorList>
            <person name="Watanabe M."/>
            <person name="Kojima H."/>
            <person name="Fukui M."/>
        </authorList>
    </citation>
    <scope>NUCLEOTIDE SEQUENCE [LARGE SCALE GENOMIC DNA]</scope>
    <source>
        <strain evidence="3">HC45</strain>
    </source>
</reference>
<feature type="region of interest" description="Disordered" evidence="1">
    <location>
        <begin position="95"/>
        <end position="118"/>
    </location>
</feature>
<name>A0A0K2SG82_LIMPI</name>
<feature type="region of interest" description="Disordered" evidence="1">
    <location>
        <begin position="301"/>
        <end position="326"/>
    </location>
</feature>
<dbReference type="STRING" id="1555112.LIP_0243"/>
<protein>
    <submittedName>
        <fullName evidence="2">Uncharacterized protein</fullName>
    </submittedName>
</protein>
<proteinExistence type="predicted"/>
<reference evidence="3" key="1">
    <citation type="submission" date="2015-07" db="EMBL/GenBank/DDBJ databases">
        <title>Complete genome sequence and phylogenetic analysis of Limnochorda pilosa.</title>
        <authorList>
            <person name="Watanabe M."/>
            <person name="Kojima H."/>
            <person name="Fukui M."/>
        </authorList>
    </citation>
    <scope>NUCLEOTIDE SEQUENCE [LARGE SCALE GENOMIC DNA]</scope>
    <source>
        <strain evidence="3">HC45</strain>
    </source>
</reference>